<evidence type="ECO:0000259" key="6">
    <source>
        <dbReference type="Pfam" id="PF13193"/>
    </source>
</evidence>
<dbReference type="InterPro" id="IPR045851">
    <property type="entry name" value="AMP-bd_C_sf"/>
</dbReference>
<organism evidence="7 8">
    <name type="scientific">Halalkalibacter akibai (strain ATCC 43226 / DSM 21942 / CIP 109018 / JCM 9157 / 1139)</name>
    <name type="common">Bacillus akibai</name>
    <dbReference type="NCBI Taxonomy" id="1236973"/>
    <lineage>
        <taxon>Bacteria</taxon>
        <taxon>Bacillati</taxon>
        <taxon>Bacillota</taxon>
        <taxon>Bacilli</taxon>
        <taxon>Bacillales</taxon>
        <taxon>Bacillaceae</taxon>
        <taxon>Halalkalibacter</taxon>
    </lineage>
</organism>
<dbReference type="Gene3D" id="3.30.300.30">
    <property type="match status" value="1"/>
</dbReference>
<evidence type="ECO:0000256" key="1">
    <source>
        <dbReference type="ARBA" id="ARBA00006432"/>
    </source>
</evidence>
<accession>W4QRX3</accession>
<dbReference type="GO" id="GO:0015645">
    <property type="term" value="F:fatty acid ligase activity"/>
    <property type="evidence" value="ECO:0007669"/>
    <property type="project" value="TreeGrafter"/>
</dbReference>
<keyword evidence="2 7" id="KW-0436">Ligase</keyword>
<protein>
    <submittedName>
        <fullName evidence="7">Acyl-coenzyme A synthetases/AMP-(Fatty) acid ligases</fullName>
    </submittedName>
</protein>
<evidence type="ECO:0000256" key="3">
    <source>
        <dbReference type="ARBA" id="ARBA00022741"/>
    </source>
</evidence>
<dbReference type="Pfam" id="PF00501">
    <property type="entry name" value="AMP-binding"/>
    <property type="match status" value="1"/>
</dbReference>
<feature type="domain" description="AMP-binding enzyme C-terminal" evidence="6">
    <location>
        <begin position="224"/>
        <end position="302"/>
    </location>
</feature>
<dbReference type="InterPro" id="IPR025110">
    <property type="entry name" value="AMP-bd_C"/>
</dbReference>
<comment type="caution">
    <text evidence="7">The sequence shown here is derived from an EMBL/GenBank/DDBJ whole genome shotgun (WGS) entry which is preliminary data.</text>
</comment>
<gene>
    <name evidence="7" type="ORF">JCM9157_1930</name>
</gene>
<feature type="domain" description="AMP-dependent synthetase/ligase" evidence="5">
    <location>
        <begin position="3"/>
        <end position="174"/>
    </location>
</feature>
<dbReference type="FunFam" id="3.30.300.30:FF:000005">
    <property type="entry name" value="Acyl-coenzyme A synthetase ACSM5, mitochondrial"/>
    <property type="match status" value="1"/>
</dbReference>
<dbReference type="InterPro" id="IPR000873">
    <property type="entry name" value="AMP-dep_synth/lig_dom"/>
</dbReference>
<evidence type="ECO:0000256" key="4">
    <source>
        <dbReference type="ARBA" id="ARBA00022840"/>
    </source>
</evidence>
<dbReference type="InterPro" id="IPR042099">
    <property type="entry name" value="ANL_N_sf"/>
</dbReference>
<dbReference type="GO" id="GO:0016405">
    <property type="term" value="F:CoA-ligase activity"/>
    <property type="evidence" value="ECO:0007669"/>
    <property type="project" value="UniProtKB-ARBA"/>
</dbReference>
<dbReference type="GO" id="GO:0006633">
    <property type="term" value="P:fatty acid biosynthetic process"/>
    <property type="evidence" value="ECO:0007669"/>
    <property type="project" value="TreeGrafter"/>
</dbReference>
<dbReference type="Proteomes" id="UP000018896">
    <property type="component" value="Unassembled WGS sequence"/>
</dbReference>
<evidence type="ECO:0000313" key="8">
    <source>
        <dbReference type="Proteomes" id="UP000018896"/>
    </source>
</evidence>
<keyword evidence="8" id="KW-1185">Reference proteome</keyword>
<dbReference type="Gene3D" id="3.40.50.12780">
    <property type="entry name" value="N-terminal domain of ligase-like"/>
    <property type="match status" value="1"/>
</dbReference>
<evidence type="ECO:0000313" key="7">
    <source>
        <dbReference type="EMBL" id="GAE34850.1"/>
    </source>
</evidence>
<dbReference type="eggNOG" id="COG0365">
    <property type="taxonomic scope" value="Bacteria"/>
</dbReference>
<evidence type="ECO:0000259" key="5">
    <source>
        <dbReference type="Pfam" id="PF00501"/>
    </source>
</evidence>
<dbReference type="EMBL" id="BAUV01000011">
    <property type="protein sequence ID" value="GAE34850.1"/>
    <property type="molecule type" value="Genomic_DNA"/>
</dbReference>
<dbReference type="STRING" id="1236973.JCM9157_1930"/>
<name>W4QRX3_HALA3</name>
<sequence length="317" mass="35661">MKESDIVWATAAPGWAKWNWTPFMSTLGSGATGFVYNGRFDPETYLRLLESYNINVLCCTPTEFRFMAKLDKLERYQLPHLRSAVSAGEPLNQEVIDTFKKFFGVQVRDGYGQTENTLLIGTLMGMESKTGSMGKPTPGNQVAIINEEGMPVPNGQVGDIAVHRSTPALFKGYLHDSERTSAAFRGDWYLTGDQAKMDEDGYYWFEGRSDDIIISSGYTIGPFEVEDALIRHPLVKECAVVAAPDEIRGSIVKAYVILKDQEAGNQVLVNELQEHVKKMTAPYKYPRAIEFIDELPKTTSGKIRRVELRQLEKQKNR</sequence>
<dbReference type="PANTHER" id="PTHR43605">
    <property type="entry name" value="ACYL-COENZYME A SYNTHETASE"/>
    <property type="match status" value="1"/>
</dbReference>
<dbReference type="SUPFAM" id="SSF56801">
    <property type="entry name" value="Acetyl-CoA synthetase-like"/>
    <property type="match status" value="1"/>
</dbReference>
<dbReference type="AlphaFoldDB" id="W4QRX3"/>
<keyword evidence="4" id="KW-0067">ATP-binding</keyword>
<comment type="similarity">
    <text evidence="1">Belongs to the ATP-dependent AMP-binding enzyme family.</text>
</comment>
<reference evidence="7 8" key="1">
    <citation type="journal article" date="2014" name="Genome Announc.">
        <title>Draft Genome Sequences of Three Alkaliphilic Bacillus Strains, Bacillus wakoensis JCM 9140T, Bacillus akibai JCM 9157T, and Bacillus hemicellulosilyticus JCM 9152T.</title>
        <authorList>
            <person name="Yuki M."/>
            <person name="Oshima K."/>
            <person name="Suda W."/>
            <person name="Oshida Y."/>
            <person name="Kitamura K."/>
            <person name="Iida T."/>
            <person name="Hattori M."/>
            <person name="Ohkuma M."/>
        </authorList>
    </citation>
    <scope>NUCLEOTIDE SEQUENCE [LARGE SCALE GENOMIC DNA]</scope>
    <source>
        <strain evidence="7 8">JCM 9157</strain>
    </source>
</reference>
<dbReference type="GO" id="GO:0006637">
    <property type="term" value="P:acyl-CoA metabolic process"/>
    <property type="evidence" value="ECO:0007669"/>
    <property type="project" value="TreeGrafter"/>
</dbReference>
<keyword evidence="3" id="KW-0547">Nucleotide-binding</keyword>
<evidence type="ECO:0000256" key="2">
    <source>
        <dbReference type="ARBA" id="ARBA00022598"/>
    </source>
</evidence>
<dbReference type="InterPro" id="IPR051087">
    <property type="entry name" value="Mitochondrial_ACSM"/>
</dbReference>
<dbReference type="GO" id="GO:0005524">
    <property type="term" value="F:ATP binding"/>
    <property type="evidence" value="ECO:0007669"/>
    <property type="project" value="UniProtKB-KW"/>
</dbReference>
<proteinExistence type="inferred from homology"/>
<dbReference type="PANTHER" id="PTHR43605:SF10">
    <property type="entry name" value="ACYL-COA SYNTHETASE MEDIUM CHAIN FAMILY MEMBER 3"/>
    <property type="match status" value="1"/>
</dbReference>
<dbReference type="Pfam" id="PF13193">
    <property type="entry name" value="AMP-binding_C"/>
    <property type="match status" value="1"/>
</dbReference>
<dbReference type="GO" id="GO:0004321">
    <property type="term" value="F:fatty-acyl-CoA synthase activity"/>
    <property type="evidence" value="ECO:0007669"/>
    <property type="project" value="TreeGrafter"/>
</dbReference>